<protein>
    <recommendedName>
        <fullName evidence="4">Concanavalin A-like lectin/glucanase superfamily protein</fullName>
    </recommendedName>
</protein>
<proteinExistence type="predicted"/>
<dbReference type="InterPro" id="IPR006311">
    <property type="entry name" value="TAT_signal"/>
</dbReference>
<feature type="signal peptide" evidence="1">
    <location>
        <begin position="1"/>
        <end position="40"/>
    </location>
</feature>
<dbReference type="Proteomes" id="UP000292564">
    <property type="component" value="Unassembled WGS sequence"/>
</dbReference>
<evidence type="ECO:0000313" key="3">
    <source>
        <dbReference type="Proteomes" id="UP000292564"/>
    </source>
</evidence>
<feature type="chain" id="PRO_5020453519" description="Concanavalin A-like lectin/glucanase superfamily protein" evidence="1">
    <location>
        <begin position="41"/>
        <end position="269"/>
    </location>
</feature>
<evidence type="ECO:0000313" key="2">
    <source>
        <dbReference type="EMBL" id="RZU50709.1"/>
    </source>
</evidence>
<evidence type="ECO:0000256" key="1">
    <source>
        <dbReference type="SAM" id="SignalP"/>
    </source>
</evidence>
<comment type="caution">
    <text evidence="2">The sequence shown here is derived from an EMBL/GenBank/DDBJ whole genome shotgun (WGS) entry which is preliminary data.</text>
</comment>
<keyword evidence="3" id="KW-1185">Reference proteome</keyword>
<name>A0A4Q7ZKK0_9ACTN</name>
<sequence length="269" mass="28710">MPNLNQSAVRGRRSFLALLGAGAAALAVAASTSLSAPAMAATTPVTDTGTDLAGWTTVVGDGIYAAAGQAPVNAADITTEHRGADSRLRSNILNRGIMAHNITYKPVVDASMMTLVHQASYSFQMPFVPSTAGGPRNAQTVEGGLFVWDGANTRYDYGTAFQWVLNPWDANFGKIRVWTGSSWSAAGYLKPDTAWHQVSFLVDPSGQRVELSIDGTQIPAPFSRTTKNGWGTEVAARLQAEAISLWPGSTATWGPQHEVLVKDWSWTRS</sequence>
<reference evidence="2 3" key="1">
    <citation type="submission" date="2019-02" db="EMBL/GenBank/DDBJ databases">
        <title>Sequencing the genomes of 1000 actinobacteria strains.</title>
        <authorList>
            <person name="Klenk H.-P."/>
        </authorList>
    </citation>
    <scope>NUCLEOTIDE SEQUENCE [LARGE SCALE GENOMIC DNA]</scope>
    <source>
        <strain evidence="2 3">DSM 45162</strain>
    </source>
</reference>
<evidence type="ECO:0008006" key="4">
    <source>
        <dbReference type="Google" id="ProtNLM"/>
    </source>
</evidence>
<organism evidence="2 3">
    <name type="scientific">Krasilnikovia cinnamomea</name>
    <dbReference type="NCBI Taxonomy" id="349313"/>
    <lineage>
        <taxon>Bacteria</taxon>
        <taxon>Bacillati</taxon>
        <taxon>Actinomycetota</taxon>
        <taxon>Actinomycetes</taxon>
        <taxon>Micromonosporales</taxon>
        <taxon>Micromonosporaceae</taxon>
        <taxon>Krasilnikovia</taxon>
    </lineage>
</organism>
<keyword evidence="1" id="KW-0732">Signal</keyword>
<dbReference type="EMBL" id="SHKY01000001">
    <property type="protein sequence ID" value="RZU50709.1"/>
    <property type="molecule type" value="Genomic_DNA"/>
</dbReference>
<dbReference type="PROSITE" id="PS51318">
    <property type="entry name" value="TAT"/>
    <property type="match status" value="1"/>
</dbReference>
<accession>A0A4Q7ZKK0</accession>
<gene>
    <name evidence="2" type="ORF">EV385_2489</name>
</gene>
<dbReference type="AlphaFoldDB" id="A0A4Q7ZKK0"/>